<dbReference type="PROSITE" id="PS00143">
    <property type="entry name" value="INSULINASE"/>
    <property type="match status" value="1"/>
</dbReference>
<dbReference type="GO" id="GO:0006508">
    <property type="term" value="P:proteolysis"/>
    <property type="evidence" value="ECO:0007669"/>
    <property type="project" value="UniProtKB-KW"/>
</dbReference>
<dbReference type="PATRIC" id="fig|1335048.3.peg.4353"/>
<dbReference type="Proteomes" id="UP000076128">
    <property type="component" value="Chromosome"/>
</dbReference>
<keyword evidence="10" id="KW-0732">Signal</keyword>
<proteinExistence type="inferred from homology"/>
<feature type="signal peptide" evidence="10">
    <location>
        <begin position="1"/>
        <end position="21"/>
    </location>
</feature>
<evidence type="ECO:0000256" key="4">
    <source>
        <dbReference type="ARBA" id="ARBA00022723"/>
    </source>
</evidence>
<dbReference type="RefSeq" id="WP_084739925.1">
    <property type="nucleotide sequence ID" value="NZ_CP012661.1"/>
</dbReference>
<dbReference type="KEGG" id="daa:AKL17_4185"/>
<evidence type="ECO:0000256" key="9">
    <source>
        <dbReference type="SAM" id="MobiDB-lite"/>
    </source>
</evidence>
<dbReference type="InterPro" id="IPR050626">
    <property type="entry name" value="Peptidase_M16"/>
</dbReference>
<accession>A0A159Z9E5</accession>
<sequence length="465" mass="50773">MGIRHLWGGALALLMAAPAAAEDVTTFTLENGLEVVVIEDHRAPAVTHMVWYRIGAADERPGVSGVAHFLEHLMFKGTDDIAPKEFSRIVEANGGSDNAFTSQDYTAYFQRIAADRLGLVMQMEADRMRDLILSEDDVTTERAVILEERSQRTDSEPSALFSEQRLAAQYLNHPYGIPIIGWRHEMEKLSRQDALDWYRLYYAPNNAVLVVAGDVEPAEVRQLAEEHYGVLEPSAGLPDRRRPSEPPQLAERRIEFSDPRVAQPYIVRTYLAPERDAGAQEKAAALTLLADLLGGNQQTSVLGRKLSFESQVALYTSAFYDAVSLDATTFGLVVVPAPGVSLAEAEAALDAGLEQFMTEGVDAAQFARIKTQIRADEIYARDSVDGLARRYGAALTSGLTVADVQAWPDVLEAVTEADVMAAAAEVFDKRRAVTGWLMQSEPGAAPLQPGTMPDPAAADPVEVME</sequence>
<dbReference type="PANTHER" id="PTHR43690:SF17">
    <property type="entry name" value="PROTEIN YHJJ"/>
    <property type="match status" value="1"/>
</dbReference>
<keyword evidence="5" id="KW-0378">Hydrolase</keyword>
<evidence type="ECO:0000313" key="13">
    <source>
        <dbReference type="EMBL" id="AMY71400.1"/>
    </source>
</evidence>
<organism evidence="13 14">
    <name type="scientific">Frigidibacter mobilis</name>
    <dbReference type="NCBI Taxonomy" id="1335048"/>
    <lineage>
        <taxon>Bacteria</taxon>
        <taxon>Pseudomonadati</taxon>
        <taxon>Pseudomonadota</taxon>
        <taxon>Alphaproteobacteria</taxon>
        <taxon>Rhodobacterales</taxon>
        <taxon>Paracoccaceae</taxon>
        <taxon>Frigidibacter</taxon>
    </lineage>
</organism>
<evidence type="ECO:0000256" key="10">
    <source>
        <dbReference type="SAM" id="SignalP"/>
    </source>
</evidence>
<dbReference type="Pfam" id="PF00675">
    <property type="entry name" value="Peptidase_M16"/>
    <property type="match status" value="1"/>
</dbReference>
<feature type="chain" id="PRO_5007811538" evidence="10">
    <location>
        <begin position="22"/>
        <end position="465"/>
    </location>
</feature>
<dbReference type="STRING" id="1335048.AKL17_4185"/>
<comment type="similarity">
    <text evidence="2 8">Belongs to the peptidase M16 family.</text>
</comment>
<evidence type="ECO:0000259" key="12">
    <source>
        <dbReference type="Pfam" id="PF05193"/>
    </source>
</evidence>
<dbReference type="GO" id="GO:0046872">
    <property type="term" value="F:metal ion binding"/>
    <property type="evidence" value="ECO:0007669"/>
    <property type="project" value="UniProtKB-KW"/>
</dbReference>
<feature type="domain" description="Peptidase M16 C-terminal" evidence="12">
    <location>
        <begin position="188"/>
        <end position="372"/>
    </location>
</feature>
<dbReference type="PANTHER" id="PTHR43690">
    <property type="entry name" value="NARDILYSIN"/>
    <property type="match status" value="1"/>
</dbReference>
<dbReference type="Pfam" id="PF05193">
    <property type="entry name" value="Peptidase_M16_C"/>
    <property type="match status" value="1"/>
</dbReference>
<evidence type="ECO:0000256" key="2">
    <source>
        <dbReference type="ARBA" id="ARBA00007261"/>
    </source>
</evidence>
<keyword evidence="7" id="KW-0482">Metalloprotease</keyword>
<dbReference type="SUPFAM" id="SSF63411">
    <property type="entry name" value="LuxS/MPP-like metallohydrolase"/>
    <property type="match status" value="2"/>
</dbReference>
<feature type="region of interest" description="Disordered" evidence="9">
    <location>
        <begin position="442"/>
        <end position="465"/>
    </location>
</feature>
<dbReference type="OrthoDB" id="9811314at2"/>
<keyword evidence="3" id="KW-0645">Protease</keyword>
<feature type="domain" description="Peptidase M16 N-terminal" evidence="11">
    <location>
        <begin position="35"/>
        <end position="180"/>
    </location>
</feature>
<evidence type="ECO:0000256" key="8">
    <source>
        <dbReference type="RuleBase" id="RU004447"/>
    </source>
</evidence>
<evidence type="ECO:0000259" key="11">
    <source>
        <dbReference type="Pfam" id="PF00675"/>
    </source>
</evidence>
<gene>
    <name evidence="13" type="ORF">AKL17_4185</name>
</gene>
<evidence type="ECO:0000256" key="7">
    <source>
        <dbReference type="ARBA" id="ARBA00023049"/>
    </source>
</evidence>
<dbReference type="InterPro" id="IPR007863">
    <property type="entry name" value="Peptidase_M16_C"/>
</dbReference>
<keyword evidence="14" id="KW-1185">Reference proteome</keyword>
<dbReference type="Gene3D" id="3.30.830.10">
    <property type="entry name" value="Metalloenzyme, LuxS/M16 peptidase-like"/>
    <property type="match status" value="2"/>
</dbReference>
<keyword evidence="4" id="KW-0479">Metal-binding</keyword>
<keyword evidence="6" id="KW-0862">Zinc</keyword>
<dbReference type="InterPro" id="IPR011249">
    <property type="entry name" value="Metalloenz_LuxS/M16"/>
</dbReference>
<dbReference type="EMBL" id="CP012661">
    <property type="protein sequence ID" value="AMY71400.1"/>
    <property type="molecule type" value="Genomic_DNA"/>
</dbReference>
<evidence type="ECO:0000313" key="14">
    <source>
        <dbReference type="Proteomes" id="UP000076128"/>
    </source>
</evidence>
<comment type="cofactor">
    <cofactor evidence="1">
        <name>Zn(2+)</name>
        <dbReference type="ChEBI" id="CHEBI:29105"/>
    </cofactor>
</comment>
<evidence type="ECO:0000256" key="5">
    <source>
        <dbReference type="ARBA" id="ARBA00022801"/>
    </source>
</evidence>
<name>A0A159Z9E5_9RHOB</name>
<evidence type="ECO:0000256" key="3">
    <source>
        <dbReference type="ARBA" id="ARBA00022670"/>
    </source>
</evidence>
<dbReference type="AlphaFoldDB" id="A0A159Z9E5"/>
<dbReference type="GO" id="GO:0004222">
    <property type="term" value="F:metalloendopeptidase activity"/>
    <property type="evidence" value="ECO:0007669"/>
    <property type="project" value="InterPro"/>
</dbReference>
<dbReference type="InterPro" id="IPR001431">
    <property type="entry name" value="Pept_M16_Zn_BS"/>
</dbReference>
<evidence type="ECO:0000256" key="6">
    <source>
        <dbReference type="ARBA" id="ARBA00022833"/>
    </source>
</evidence>
<evidence type="ECO:0000256" key="1">
    <source>
        <dbReference type="ARBA" id="ARBA00001947"/>
    </source>
</evidence>
<reference evidence="13 14" key="1">
    <citation type="submission" date="2015-09" db="EMBL/GenBank/DDBJ databases">
        <title>Complete genome sequence of Defluviimonas alba cai42t isolated from an oilfield in Xinjiang.</title>
        <authorList>
            <person name="Geng S."/>
            <person name="Pan X."/>
            <person name="Wu X."/>
        </authorList>
    </citation>
    <scope>NUCLEOTIDE SEQUENCE [LARGE SCALE GENOMIC DNA]</scope>
    <source>
        <strain evidence="14">cai42</strain>
    </source>
</reference>
<dbReference type="InterPro" id="IPR011765">
    <property type="entry name" value="Pept_M16_N"/>
</dbReference>
<protein>
    <submittedName>
        <fullName evidence="13">Peptidase M16 domain-containing protein</fullName>
    </submittedName>
</protein>